<keyword evidence="3" id="KW-1185">Reference proteome</keyword>
<accession>A0A8H7VX58</accession>
<reference evidence="2" key="1">
    <citation type="submission" date="2021-01" db="EMBL/GenBank/DDBJ databases">
        <title>Metabolic potential, ecology and presence of endohyphal bacteria is reflected in genomic diversity of Mucoromycotina.</title>
        <authorList>
            <person name="Muszewska A."/>
            <person name="Okrasinska A."/>
            <person name="Steczkiewicz K."/>
            <person name="Drgas O."/>
            <person name="Orlowska M."/>
            <person name="Perlinska-Lenart U."/>
            <person name="Aleksandrzak-Piekarczyk T."/>
            <person name="Szatraj K."/>
            <person name="Zielenkiewicz U."/>
            <person name="Pilsyk S."/>
            <person name="Malc E."/>
            <person name="Mieczkowski P."/>
            <person name="Kruszewska J.S."/>
            <person name="Biernat P."/>
            <person name="Pawlowska J."/>
        </authorList>
    </citation>
    <scope>NUCLEOTIDE SEQUENCE</scope>
    <source>
        <strain evidence="2">WA0000018081</strain>
    </source>
</reference>
<dbReference type="AlphaFoldDB" id="A0A8H7VX58"/>
<evidence type="ECO:0000313" key="2">
    <source>
        <dbReference type="EMBL" id="KAG2236525.1"/>
    </source>
</evidence>
<name>A0A8H7VX58_9FUNG</name>
<dbReference type="EMBL" id="JAEPRE010000016">
    <property type="protein sequence ID" value="KAG2236525.1"/>
    <property type="molecule type" value="Genomic_DNA"/>
</dbReference>
<evidence type="ECO:0000313" key="3">
    <source>
        <dbReference type="Proteomes" id="UP000613177"/>
    </source>
</evidence>
<gene>
    <name evidence="2" type="ORF">INT48_000825</name>
</gene>
<organism evidence="2 3">
    <name type="scientific">Thamnidium elegans</name>
    <dbReference type="NCBI Taxonomy" id="101142"/>
    <lineage>
        <taxon>Eukaryota</taxon>
        <taxon>Fungi</taxon>
        <taxon>Fungi incertae sedis</taxon>
        <taxon>Mucoromycota</taxon>
        <taxon>Mucoromycotina</taxon>
        <taxon>Mucoromycetes</taxon>
        <taxon>Mucorales</taxon>
        <taxon>Mucorineae</taxon>
        <taxon>Mucoraceae</taxon>
        <taxon>Thamnidium</taxon>
    </lineage>
</organism>
<protein>
    <submittedName>
        <fullName evidence="2">Uncharacterized protein</fullName>
    </submittedName>
</protein>
<comment type="caution">
    <text evidence="2">The sequence shown here is derived from an EMBL/GenBank/DDBJ whole genome shotgun (WGS) entry which is preliminary data.</text>
</comment>
<proteinExistence type="predicted"/>
<evidence type="ECO:0000256" key="1">
    <source>
        <dbReference type="SAM" id="MobiDB-lite"/>
    </source>
</evidence>
<feature type="region of interest" description="Disordered" evidence="1">
    <location>
        <begin position="1"/>
        <end position="25"/>
    </location>
</feature>
<sequence length="200" mass="21885">MTLVTRPTNRARIAKASQKSTQKSTTIMKHLDSPGHPLATTPTVHVFTTFPSLSQILKVRFLTPLNPYPTGSLTHKASSTAPTPRSVQVQYLLDEKHALKLSLDEANAAITKLRHTVSATTPTSSTINLLSSQAFRYVHHQSEEIYSSTTITTTKPAFAAIVTRPSTTRKPTVRKTRATTHTIPLCLSCTLSPLNLTQTL</sequence>
<dbReference type="Proteomes" id="UP000613177">
    <property type="component" value="Unassembled WGS sequence"/>
</dbReference>